<evidence type="ECO:0000313" key="10">
    <source>
        <dbReference type="Proteomes" id="UP001267290"/>
    </source>
</evidence>
<evidence type="ECO:0000256" key="1">
    <source>
        <dbReference type="ARBA" id="ARBA00004651"/>
    </source>
</evidence>
<comment type="subcellular location">
    <subcellularLocation>
        <location evidence="1 7">Cell membrane</location>
        <topology evidence="1 7">Multi-pass membrane protein</topology>
    </subcellularLocation>
</comment>
<dbReference type="InterPro" id="IPR050809">
    <property type="entry name" value="UgpAE/MalFG_permease"/>
</dbReference>
<protein>
    <submittedName>
        <fullName evidence="9">Aldouronate transport system permease protein</fullName>
    </submittedName>
</protein>
<evidence type="ECO:0000256" key="5">
    <source>
        <dbReference type="ARBA" id="ARBA00022989"/>
    </source>
</evidence>
<dbReference type="CDD" id="cd06261">
    <property type="entry name" value="TM_PBP2"/>
    <property type="match status" value="1"/>
</dbReference>
<dbReference type="RefSeq" id="WP_310499334.1">
    <property type="nucleotide sequence ID" value="NZ_JAVDSB010000004.1"/>
</dbReference>
<evidence type="ECO:0000256" key="2">
    <source>
        <dbReference type="ARBA" id="ARBA00022448"/>
    </source>
</evidence>
<dbReference type="InterPro" id="IPR000515">
    <property type="entry name" value="MetI-like"/>
</dbReference>
<keyword evidence="3" id="KW-1003">Cell membrane</keyword>
<keyword evidence="10" id="KW-1185">Reference proteome</keyword>
<name>A0ABU1NWC4_9BACL</name>
<keyword evidence="5 7" id="KW-1133">Transmembrane helix</keyword>
<reference evidence="9 10" key="1">
    <citation type="submission" date="2023-07" db="EMBL/GenBank/DDBJ databases">
        <title>Sorghum-associated microbial communities from plants grown in Nebraska, USA.</title>
        <authorList>
            <person name="Schachtman D."/>
        </authorList>
    </citation>
    <scope>NUCLEOTIDE SEQUENCE [LARGE SCALE GENOMIC DNA]</scope>
    <source>
        <strain evidence="9 10">CC258</strain>
    </source>
</reference>
<evidence type="ECO:0000313" key="9">
    <source>
        <dbReference type="EMBL" id="MDR6551772.1"/>
    </source>
</evidence>
<evidence type="ECO:0000256" key="6">
    <source>
        <dbReference type="ARBA" id="ARBA00023136"/>
    </source>
</evidence>
<dbReference type="InterPro" id="IPR035906">
    <property type="entry name" value="MetI-like_sf"/>
</dbReference>
<evidence type="ECO:0000259" key="8">
    <source>
        <dbReference type="PROSITE" id="PS50928"/>
    </source>
</evidence>
<feature type="transmembrane region" description="Helical" evidence="7">
    <location>
        <begin position="28"/>
        <end position="46"/>
    </location>
</feature>
<evidence type="ECO:0000256" key="3">
    <source>
        <dbReference type="ARBA" id="ARBA00022475"/>
    </source>
</evidence>
<gene>
    <name evidence="9" type="ORF">J2736_002961</name>
</gene>
<proteinExistence type="inferred from homology"/>
<feature type="transmembrane region" description="Helical" evidence="7">
    <location>
        <begin position="287"/>
        <end position="307"/>
    </location>
</feature>
<dbReference type="Gene3D" id="1.10.3720.10">
    <property type="entry name" value="MetI-like"/>
    <property type="match status" value="1"/>
</dbReference>
<dbReference type="SUPFAM" id="SSF161098">
    <property type="entry name" value="MetI-like"/>
    <property type="match status" value="1"/>
</dbReference>
<dbReference type="PROSITE" id="PS50928">
    <property type="entry name" value="ABC_TM1"/>
    <property type="match status" value="1"/>
</dbReference>
<accession>A0ABU1NWC4</accession>
<feature type="transmembrane region" description="Helical" evidence="7">
    <location>
        <begin position="222"/>
        <end position="242"/>
    </location>
</feature>
<comment type="caution">
    <text evidence="9">The sequence shown here is derived from an EMBL/GenBank/DDBJ whole genome shotgun (WGS) entry which is preliminary data.</text>
</comment>
<sequence length="315" mass="35499">MDNVKQAVGVLSSSSTQVVKKTKRQDRWLFVMFLPALVYFVLFKYVPMGGLVLAFKDYNLHDGILHSPWVGFDNFQLLFKNPDMLKVIRNTLMISFLTVVVGFPFPIIIAILLNEMKAQFFKRTIQTVLYLPHFLNWVIVGSFVVLLLAQEHGIVNNLLERLTGHSYPFLYKEGSWLAVFLGSHIWKEAGYGSIIYLAALSSIDTSLYESASLDGANKWKQIWHITLPGIMPVIVLMMILSLEHVMDVGFDAIYVLQNASVRDIASVISTWSYAIGLGQAKYSLTTALGFFQSLVGLILVLTANTIARKFNHGLW</sequence>
<dbReference type="Proteomes" id="UP001267290">
    <property type="component" value="Unassembled WGS sequence"/>
</dbReference>
<dbReference type="PANTHER" id="PTHR43227">
    <property type="entry name" value="BLL4140 PROTEIN"/>
    <property type="match status" value="1"/>
</dbReference>
<feature type="transmembrane region" description="Helical" evidence="7">
    <location>
        <begin position="134"/>
        <end position="155"/>
    </location>
</feature>
<comment type="similarity">
    <text evidence="7">Belongs to the binding-protein-dependent transport system permease family.</text>
</comment>
<evidence type="ECO:0000256" key="7">
    <source>
        <dbReference type="RuleBase" id="RU363032"/>
    </source>
</evidence>
<evidence type="ECO:0000256" key="4">
    <source>
        <dbReference type="ARBA" id="ARBA00022692"/>
    </source>
</evidence>
<feature type="transmembrane region" description="Helical" evidence="7">
    <location>
        <begin position="92"/>
        <end position="113"/>
    </location>
</feature>
<organism evidence="9 10">
    <name type="scientific">Paenibacillus qinlingensis</name>
    <dbReference type="NCBI Taxonomy" id="1837343"/>
    <lineage>
        <taxon>Bacteria</taxon>
        <taxon>Bacillati</taxon>
        <taxon>Bacillota</taxon>
        <taxon>Bacilli</taxon>
        <taxon>Bacillales</taxon>
        <taxon>Paenibacillaceae</taxon>
        <taxon>Paenibacillus</taxon>
    </lineage>
</organism>
<dbReference type="Pfam" id="PF00528">
    <property type="entry name" value="BPD_transp_1"/>
    <property type="match status" value="1"/>
</dbReference>
<dbReference type="PANTHER" id="PTHR43227:SF11">
    <property type="entry name" value="BLL4140 PROTEIN"/>
    <property type="match status" value="1"/>
</dbReference>
<keyword evidence="2 7" id="KW-0813">Transport</keyword>
<keyword evidence="4 7" id="KW-0812">Transmembrane</keyword>
<keyword evidence="6 7" id="KW-0472">Membrane</keyword>
<dbReference type="EMBL" id="JAVDSB010000004">
    <property type="protein sequence ID" value="MDR6551772.1"/>
    <property type="molecule type" value="Genomic_DNA"/>
</dbReference>
<feature type="domain" description="ABC transmembrane type-1" evidence="8">
    <location>
        <begin position="88"/>
        <end position="303"/>
    </location>
</feature>